<evidence type="ECO:0000259" key="3">
    <source>
        <dbReference type="Pfam" id="PF01345"/>
    </source>
</evidence>
<dbReference type="InterPro" id="IPR001434">
    <property type="entry name" value="OmcB-like_DUF11"/>
</dbReference>
<feature type="signal peptide" evidence="2">
    <location>
        <begin position="1"/>
        <end position="24"/>
    </location>
</feature>
<feature type="domain" description="DUF11" evidence="3">
    <location>
        <begin position="1555"/>
        <end position="1674"/>
    </location>
</feature>
<comment type="caution">
    <text evidence="4">The sequence shown here is derived from an EMBL/GenBank/DDBJ whole genome shotgun (WGS) entry which is preliminary data.</text>
</comment>
<feature type="region of interest" description="Disordered" evidence="1">
    <location>
        <begin position="1658"/>
        <end position="1695"/>
    </location>
</feature>
<proteinExistence type="predicted"/>
<feature type="domain" description="DUF11" evidence="3">
    <location>
        <begin position="1811"/>
        <end position="1924"/>
    </location>
</feature>
<dbReference type="Pfam" id="PF13585">
    <property type="entry name" value="CHU_C"/>
    <property type="match status" value="1"/>
</dbReference>
<dbReference type="Pfam" id="PF17963">
    <property type="entry name" value="Big_9"/>
    <property type="match status" value="3"/>
</dbReference>
<evidence type="ECO:0000256" key="2">
    <source>
        <dbReference type="SAM" id="SignalP"/>
    </source>
</evidence>
<feature type="compositionally biased region" description="Polar residues" evidence="1">
    <location>
        <begin position="1678"/>
        <end position="1692"/>
    </location>
</feature>
<dbReference type="InterPro" id="IPR013783">
    <property type="entry name" value="Ig-like_fold"/>
</dbReference>
<dbReference type="GO" id="GO:0031410">
    <property type="term" value="C:cytoplasmic vesicle"/>
    <property type="evidence" value="ECO:0007669"/>
    <property type="project" value="TreeGrafter"/>
</dbReference>
<dbReference type="RefSeq" id="WP_166587112.1">
    <property type="nucleotide sequence ID" value="NZ_WWEO01000044.1"/>
</dbReference>
<evidence type="ECO:0000313" key="5">
    <source>
        <dbReference type="Proteomes" id="UP000638732"/>
    </source>
</evidence>
<organism evidence="4 5">
    <name type="scientific">Mucilaginibacter agri</name>
    <dbReference type="NCBI Taxonomy" id="2695265"/>
    <lineage>
        <taxon>Bacteria</taxon>
        <taxon>Pseudomonadati</taxon>
        <taxon>Bacteroidota</taxon>
        <taxon>Sphingobacteriia</taxon>
        <taxon>Sphingobacteriales</taxon>
        <taxon>Sphingobacteriaceae</taxon>
        <taxon>Mucilaginibacter</taxon>
    </lineage>
</organism>
<reference evidence="4" key="1">
    <citation type="submission" date="2020-01" db="EMBL/GenBank/DDBJ databases">
        <authorList>
            <person name="Seo Y.L."/>
        </authorList>
    </citation>
    <scope>NUCLEOTIDE SEQUENCE</scope>
    <source>
        <strain evidence="4">R11</strain>
    </source>
</reference>
<keyword evidence="5" id="KW-1185">Reference proteome</keyword>
<feature type="domain" description="DUF11" evidence="3">
    <location>
        <begin position="1683"/>
        <end position="1801"/>
    </location>
</feature>
<dbReference type="Gene3D" id="2.60.40.3440">
    <property type="match status" value="2"/>
</dbReference>
<dbReference type="InterPro" id="IPR047589">
    <property type="entry name" value="DUF11_rpt"/>
</dbReference>
<reference evidence="4" key="2">
    <citation type="submission" date="2020-10" db="EMBL/GenBank/DDBJ databases">
        <title>Mucilaginibacter sp. nov., isolated from soil.</title>
        <authorList>
            <person name="Jeon C.O."/>
        </authorList>
    </citation>
    <scope>NUCLEOTIDE SEQUENCE</scope>
    <source>
        <strain evidence="4">R11</strain>
    </source>
</reference>
<dbReference type="Gene3D" id="2.60.40.10">
    <property type="entry name" value="Immunoglobulins"/>
    <property type="match status" value="7"/>
</dbReference>
<feature type="compositionally biased region" description="Low complexity" evidence="1">
    <location>
        <begin position="2325"/>
        <end position="2341"/>
    </location>
</feature>
<sequence length="2457" mass="250047">MIKFLRFYLPAFLLVLLVHFSASAQNCTINAGADRTICAGQPFLLNGTATGLFNQQATWTQVAGPTVSVSTTTVSGGNAVATVTGFAKGVNYTFRLSAKCTDGSPVFDDAVYNVSTLTVSNAGPAITSCPGTVTMAANSVQAGETGSWSVVSGNLPVPTPATSPNATIPLPQTGNTVGTTVYRWTITGSDGSCSSTSDIAVTNLGGEPIAVNTPLYVNCYSVVATTGLHASFAGSGNGQIGTWSFISGPSVPTFGDIHDNNTGIGNLTGGVYVVRWTVTGPCFSGSKDVTITVDSPSQSITNAGGDPFFTYCDGRTTTALNGVKPLYANEVVQWTSASTNPTAVSFSNATSPTTTISGLDGHSDYDLIYTITNTVTHCTSVGTYHVRYTTPPAVTINADTPNPAILPCGASQLNIHFNVVGGNRTQWALVSAPGGSNIEANFGINHFVTASDDFQLIVGMDRIGTYVIRFRRYNDDASGGCVDSYIDLPIVISKAPYQANAGTPQFLTCGVTSATLAGNGPQAGDSGIGMWTQVSGPNTAIIANKSLNTTGISGLVSGVYTFRWIVTGGGKDCGDSQSDVKVVISTTPSVAHAGADIATCFGTPVKLDANQPEANETGTWSVVSQSPATPASTITFSSVNDPHAVANGFLANKTYILRWTISSSCGSNFDDVVVNTNATNGPKQANAGPDQCLGSSTSIFNLGANAPDAGEAGIWTLLPGSPNTPAFTNASSQTITGATIGTYKFEWQLSKGGCATTRDTVVITISAGTTAAAISGTPSQDVCGLGPITLTATSTPTAMETGVWTQVAGPGGATITSPGSTSTTVSGLIQGRYKFRYTITNGACSSSFAEITYNLSAPPTPANASVSGNNPITLCDGASTVLDANTITVGSGLWVVRSGPGTPIFSSLTDPHATISGLMLGTYVLTWQSSNGTICPPSTSNVTIVLHQSANAGADQNLCNTGITVLSGNEGSDGNWTLVSALPAGTPPVTITKNGSSTGFGNTAIASGLIPNATYVFRYTINTGIIAGKDAGGCGILTDDMTVTVSGPPSTADAGPDQQICTSTTTSVNLAAVAPTVGTGSWDIIGRPVGSVLTLSSTTDNHAVLSNLSVPGDYLLQWTVTNANCTGNQSSNDIVRISVYDPPTVAAPMTNQPSACLGGVTLTGTTPTVGIGTWTFVPNGPSDTRAPVIDAPNSPVTAVSGLVIDPANPYKFRWTISNGVCTSSSADVSVTVTDNSPAVANAGTVSNTCGPATGGTASVSLASTNTTPTGNDQGTWTVAVQPASSPVVTFNNNHSPTAVASGLVPGAYTLNWTITNNSSCSTTSSVSFTILAAPSAADAGPPTANYCLGSPIALAAVTPGAGTTGTWTIIAKPTGAADPVFSSVNDNNATLTGVVTGNYTFRWTTSNGQCTDSFDDITITVADCNINLGITNTDGKTTYTPGTTNTYTLVATNTGINNATGATVTFPFPTGVTGNWTATYTGGSTGAASGIGSINQTVNIPVGGTITYSVTANVGSGVAGDLTTTATIAAPTGLTDQNPADNIATDTDHPNIITDLNITNTDGKTNYSPGGTNVYTIVATNAGTSDANGATVTYPLPTGITGSWTAVYAGGATGNASGTGSINESVNIPAGGSVTYTLTAAIPSATTGSLTTTATITAPVGSTDPTPANNTATDTDAQNSQADLSVTNTDGKTTYTPGTSNTYTIVVHNTGPSDVAGATGINNLPAGVGGSWTAVFAGGASGDVSGMGSINTPVNMPSGSTITYTYVVTLPQDFTGNYINTATVILPNGANDPTPANNSAVDTDTKNSITDLKVFKSVSVSTPSINNQITYTLMVNNGGPSTATNVNVTDALPTGLTFVSATPSVGTYASSTGIWAIGTLSNTGNATLNIVARVNATGGYLNTATIAGAETDSDPTNNTSQVNIAPKPLPVANNDSGTAGSNTPAVINLLNNDVKAADNLVPSTVTIITQPLHGTVVVDPATGVATYTPNAGYTGPDSFTYTVSDANGGTSNVATVTITAVKGPTANDDSAVTNMNTPVTINIPANDINGNAAIAPATVNIVQQPLHGSVTVDPVTGVATYTPATGYYGADNFTYTIKDQNGFVSNVANVTINIPRGPTAVDDNAATTPNRPVGIPVVGNDTPGTADIDPTTVTIITPPAHGTLIVDPVTGLVTYTPALNYAGPDQFTYTVKDKNGATSNVATVKINTTDKPVIGLAKVVASVTKATNGSYDVTYILTVGNYGITDLNNISIKDDLTQTFTGEQLTFKSIRTLGRLTVNPNYNGSSNIELLASGNQLFTSQVEQIEIVANVTVVTSGTTYLNRATTSGTSVTSATTTDQSTDGLKPDVTATGDVSSAVPTPVKLERPNGFIPEGFSPNGDGANDTFVIENVSGRKVFLEFYNRWGNLVYRNEDYKNDWGGKCNQGIHIGEDLPEGTYYYIVKFDDKDRYVGFITLNR</sequence>
<dbReference type="NCBIfam" id="TIGR04131">
    <property type="entry name" value="Bac_Flav_CTERM"/>
    <property type="match status" value="1"/>
</dbReference>
<dbReference type="Pfam" id="PF01345">
    <property type="entry name" value="DUF11"/>
    <property type="match status" value="4"/>
</dbReference>
<dbReference type="EMBL" id="WWEO01000044">
    <property type="protein sequence ID" value="NCD71137.1"/>
    <property type="molecule type" value="Genomic_DNA"/>
</dbReference>
<name>A0A966DV58_9SPHI</name>
<dbReference type="InterPro" id="IPR026341">
    <property type="entry name" value="T9SS_type_B"/>
</dbReference>
<feature type="domain" description="DUF11" evidence="3">
    <location>
        <begin position="1428"/>
        <end position="1546"/>
    </location>
</feature>
<feature type="chain" id="PRO_5037148020" evidence="2">
    <location>
        <begin position="25"/>
        <end position="2457"/>
    </location>
</feature>
<dbReference type="NCBIfam" id="TIGR01451">
    <property type="entry name" value="B_ant_repeat"/>
    <property type="match status" value="2"/>
</dbReference>
<dbReference type="InterPro" id="IPR029865">
    <property type="entry name" value="KIAA0319-like"/>
</dbReference>
<dbReference type="PANTHER" id="PTHR46182">
    <property type="entry name" value="FI19480P1"/>
    <property type="match status" value="1"/>
</dbReference>
<keyword evidence="2" id="KW-0732">Signal</keyword>
<dbReference type="PANTHER" id="PTHR46182:SF2">
    <property type="entry name" value="FI19480P1"/>
    <property type="match status" value="1"/>
</dbReference>
<evidence type="ECO:0000256" key="1">
    <source>
        <dbReference type="SAM" id="MobiDB-lite"/>
    </source>
</evidence>
<feature type="compositionally biased region" description="Low complexity" evidence="1">
    <location>
        <begin position="1658"/>
        <end position="1677"/>
    </location>
</feature>
<dbReference type="Proteomes" id="UP000638732">
    <property type="component" value="Unassembled WGS sequence"/>
</dbReference>
<dbReference type="Gene3D" id="2.60.40.3080">
    <property type="match status" value="1"/>
</dbReference>
<feature type="region of interest" description="Disordered" evidence="1">
    <location>
        <begin position="2121"/>
        <end position="2143"/>
    </location>
</feature>
<dbReference type="GO" id="GO:0016020">
    <property type="term" value="C:membrane"/>
    <property type="evidence" value="ECO:0007669"/>
    <property type="project" value="TreeGrafter"/>
</dbReference>
<gene>
    <name evidence="4" type="ORF">GSY63_17355</name>
</gene>
<feature type="region of interest" description="Disordered" evidence="1">
    <location>
        <begin position="2325"/>
        <end position="2355"/>
    </location>
</feature>
<dbReference type="Gene3D" id="2.60.40.2810">
    <property type="match status" value="1"/>
</dbReference>
<protein>
    <submittedName>
        <fullName evidence="4">DUF11 domain-containing protein</fullName>
    </submittedName>
</protein>
<accession>A0A966DV58</accession>
<evidence type="ECO:0000313" key="4">
    <source>
        <dbReference type="EMBL" id="NCD71137.1"/>
    </source>
</evidence>